<dbReference type="RefSeq" id="XP_046015521.1">
    <property type="nucleotide sequence ID" value="XM_046161802.1"/>
</dbReference>
<proteinExistence type="predicted"/>
<dbReference type="EMBL" id="JAGTJQ010000003">
    <property type="protein sequence ID" value="KAH7035428.1"/>
    <property type="molecule type" value="Genomic_DNA"/>
</dbReference>
<accession>A0A9P9BR00</accession>
<gene>
    <name evidence="2" type="ORF">B0I36DRAFT_405963</name>
</gene>
<dbReference type="Proteomes" id="UP000756346">
    <property type="component" value="Unassembled WGS sequence"/>
</dbReference>
<dbReference type="AlphaFoldDB" id="A0A9P9BR00"/>
<keyword evidence="3" id="KW-1185">Reference proteome</keyword>
<dbReference type="GeneID" id="70191348"/>
<evidence type="ECO:0000313" key="3">
    <source>
        <dbReference type="Proteomes" id="UP000756346"/>
    </source>
</evidence>
<organism evidence="2 3">
    <name type="scientific">Microdochium trichocladiopsis</name>
    <dbReference type="NCBI Taxonomy" id="1682393"/>
    <lineage>
        <taxon>Eukaryota</taxon>
        <taxon>Fungi</taxon>
        <taxon>Dikarya</taxon>
        <taxon>Ascomycota</taxon>
        <taxon>Pezizomycotina</taxon>
        <taxon>Sordariomycetes</taxon>
        <taxon>Xylariomycetidae</taxon>
        <taxon>Xylariales</taxon>
        <taxon>Microdochiaceae</taxon>
        <taxon>Microdochium</taxon>
    </lineage>
</organism>
<evidence type="ECO:0000256" key="1">
    <source>
        <dbReference type="SAM" id="SignalP"/>
    </source>
</evidence>
<protein>
    <submittedName>
        <fullName evidence="2">Uncharacterized protein</fullName>
    </submittedName>
</protein>
<evidence type="ECO:0000313" key="2">
    <source>
        <dbReference type="EMBL" id="KAH7035428.1"/>
    </source>
</evidence>
<feature type="signal peptide" evidence="1">
    <location>
        <begin position="1"/>
        <end position="45"/>
    </location>
</feature>
<comment type="caution">
    <text evidence="2">The sequence shown here is derived from an EMBL/GenBank/DDBJ whole genome shotgun (WGS) entry which is preliminary data.</text>
</comment>
<sequence>MTGGSWSWSSMRCQRAGACLACWTSMASMAALALGAASILQGVAGATSHGNLSTTIWPGQPRSPNLGFVTPLDTAAGAIHALLASADSGSSATHQVVGANVVRPRRDLEKAIACSLFRLIERHLMMVDALPSIRPHADA</sequence>
<keyword evidence="1" id="KW-0732">Signal</keyword>
<feature type="chain" id="PRO_5040319986" evidence="1">
    <location>
        <begin position="46"/>
        <end position="139"/>
    </location>
</feature>
<name>A0A9P9BR00_9PEZI</name>
<reference evidence="2" key="1">
    <citation type="journal article" date="2021" name="Nat. Commun.">
        <title>Genetic determinants of endophytism in the Arabidopsis root mycobiome.</title>
        <authorList>
            <person name="Mesny F."/>
            <person name="Miyauchi S."/>
            <person name="Thiergart T."/>
            <person name="Pickel B."/>
            <person name="Atanasova L."/>
            <person name="Karlsson M."/>
            <person name="Huettel B."/>
            <person name="Barry K.W."/>
            <person name="Haridas S."/>
            <person name="Chen C."/>
            <person name="Bauer D."/>
            <person name="Andreopoulos W."/>
            <person name="Pangilinan J."/>
            <person name="LaButti K."/>
            <person name="Riley R."/>
            <person name="Lipzen A."/>
            <person name="Clum A."/>
            <person name="Drula E."/>
            <person name="Henrissat B."/>
            <person name="Kohler A."/>
            <person name="Grigoriev I.V."/>
            <person name="Martin F.M."/>
            <person name="Hacquard S."/>
        </authorList>
    </citation>
    <scope>NUCLEOTIDE SEQUENCE</scope>
    <source>
        <strain evidence="2">MPI-CAGE-CH-0230</strain>
    </source>
</reference>